<feature type="region of interest" description="Disordered" evidence="1">
    <location>
        <begin position="147"/>
        <end position="240"/>
    </location>
</feature>
<proteinExistence type="predicted"/>
<feature type="region of interest" description="Disordered" evidence="1">
    <location>
        <begin position="75"/>
        <end position="116"/>
    </location>
</feature>
<organism evidence="2 3">
    <name type="scientific">Sporothrix schenckii 1099-18</name>
    <dbReference type="NCBI Taxonomy" id="1397361"/>
    <lineage>
        <taxon>Eukaryota</taxon>
        <taxon>Fungi</taxon>
        <taxon>Dikarya</taxon>
        <taxon>Ascomycota</taxon>
        <taxon>Pezizomycotina</taxon>
        <taxon>Sordariomycetes</taxon>
        <taxon>Sordariomycetidae</taxon>
        <taxon>Ophiostomatales</taxon>
        <taxon>Ophiostomataceae</taxon>
        <taxon>Sporothrix</taxon>
    </lineage>
</organism>
<feature type="compositionally biased region" description="Basic and acidic residues" evidence="1">
    <location>
        <begin position="90"/>
        <end position="99"/>
    </location>
</feature>
<reference evidence="2 3" key="1">
    <citation type="journal article" date="2014" name="BMC Genomics">
        <title>Comparative genomics of the major fungal agents of human and animal Sporotrichosis: Sporothrix schenckii and Sporothrix brasiliensis.</title>
        <authorList>
            <person name="Teixeira M.M."/>
            <person name="de Almeida L.G."/>
            <person name="Kubitschek-Barreira P."/>
            <person name="Alves F.L."/>
            <person name="Kioshima E.S."/>
            <person name="Abadio A.K."/>
            <person name="Fernandes L."/>
            <person name="Derengowski L.S."/>
            <person name="Ferreira K.S."/>
            <person name="Souza R.C."/>
            <person name="Ruiz J.C."/>
            <person name="de Andrade N.C."/>
            <person name="Paes H.C."/>
            <person name="Nicola A.M."/>
            <person name="Albuquerque P."/>
            <person name="Gerber A.L."/>
            <person name="Martins V.P."/>
            <person name="Peconick L.D."/>
            <person name="Neto A.V."/>
            <person name="Chaucanez C.B."/>
            <person name="Silva P.A."/>
            <person name="Cunha O.L."/>
            <person name="de Oliveira F.F."/>
            <person name="dos Santos T.C."/>
            <person name="Barros A.L."/>
            <person name="Soares M.A."/>
            <person name="de Oliveira L.M."/>
            <person name="Marini M.M."/>
            <person name="Villalobos-Duno H."/>
            <person name="Cunha M.M."/>
            <person name="de Hoog S."/>
            <person name="da Silveira J.F."/>
            <person name="Henrissat B."/>
            <person name="Nino-Vega G.A."/>
            <person name="Cisalpino P.S."/>
            <person name="Mora-Montes H.M."/>
            <person name="Almeida S.R."/>
            <person name="Stajich J.E."/>
            <person name="Lopes-Bezerra L.M."/>
            <person name="Vasconcelos A.T."/>
            <person name="Felipe M.S."/>
        </authorList>
    </citation>
    <scope>NUCLEOTIDE SEQUENCE [LARGE SCALE GENOMIC DNA]</scope>
    <source>
        <strain evidence="2 3">1099-18</strain>
    </source>
</reference>
<sequence>MPVVVFFQGKRSRKTGKKRGPAGPDASHQVRRPTTSPTFTEMAKLIDESASVPRDLVASKYLGLPLAEQIHASITKNGQRRSTNKPQAKNVRDKQDCQRYKSHKKPQKEANKATRGGVRHLLQASVLTPHRAATCFVVWFLTTRGTTGRAGQCRPNVERTTPGGIDAEKGDTQAGDKTKKERKKGKEGLLSQPPIGPRRWMEDKEEKEEEGGKGAKKCIAGPQEDQRGSQNKTTQQDGRLEVVPPSEKTLRGGLLWVQCEWVTAVGRCCFLPLFARLCCCRTGQNLHGCRRSTR</sequence>
<dbReference type="GeneID" id="27672337"/>
<comment type="caution">
    <text evidence="2">The sequence shown here is derived from an EMBL/GenBank/DDBJ whole genome shotgun (WGS) entry which is preliminary data.</text>
</comment>
<reference evidence="2 3" key="2">
    <citation type="journal article" date="2015" name="Eukaryot. Cell">
        <title>Asexual propagation of a virulent clone complex in a human and feline outbreak of sporotrichosis.</title>
        <authorList>
            <person name="Teixeira Mde M."/>
            <person name="Rodrigues A.M."/>
            <person name="Tsui C.K."/>
            <person name="de Almeida L.G."/>
            <person name="Van Diepeningen A.D."/>
            <person name="van den Ende B.G."/>
            <person name="Fernandes G.F."/>
            <person name="Kano R."/>
            <person name="Hamelin R.C."/>
            <person name="Lopes-Bezerra L.M."/>
            <person name="Vasconcelos A.T."/>
            <person name="de Hoog S."/>
            <person name="de Camargo Z.P."/>
            <person name="Felipe M.S."/>
        </authorList>
    </citation>
    <scope>NUCLEOTIDE SEQUENCE [LARGE SCALE GENOMIC DNA]</scope>
    <source>
        <strain evidence="2 3">1099-18</strain>
    </source>
</reference>
<evidence type="ECO:0000313" key="3">
    <source>
        <dbReference type="Proteomes" id="UP000033710"/>
    </source>
</evidence>
<protein>
    <submittedName>
        <fullName evidence="2">Uncharacterized protein</fullName>
    </submittedName>
</protein>
<dbReference type="AlphaFoldDB" id="A0A0F2MIH4"/>
<feature type="compositionally biased region" description="Polar residues" evidence="1">
    <location>
        <begin position="228"/>
        <end position="237"/>
    </location>
</feature>
<gene>
    <name evidence="2" type="ORF">SPSK_10781</name>
</gene>
<feature type="region of interest" description="Disordered" evidence="1">
    <location>
        <begin position="1"/>
        <end position="36"/>
    </location>
</feature>
<dbReference type="EMBL" id="AXCR01000004">
    <property type="protein sequence ID" value="KJR88869.1"/>
    <property type="molecule type" value="Genomic_DNA"/>
</dbReference>
<dbReference type="RefSeq" id="XP_016591545.1">
    <property type="nucleotide sequence ID" value="XM_016737060.1"/>
</dbReference>
<evidence type="ECO:0000256" key="1">
    <source>
        <dbReference type="SAM" id="MobiDB-lite"/>
    </source>
</evidence>
<name>A0A0F2MIH4_SPOSC</name>
<feature type="compositionally biased region" description="Basic residues" evidence="1">
    <location>
        <begin position="10"/>
        <end position="20"/>
    </location>
</feature>
<evidence type="ECO:0000313" key="2">
    <source>
        <dbReference type="EMBL" id="KJR88869.1"/>
    </source>
</evidence>
<accession>A0A0F2MIH4</accession>
<dbReference type="VEuPathDB" id="FungiDB:SPSK_10781"/>
<dbReference type="KEGG" id="ssck:SPSK_10781"/>
<feature type="compositionally biased region" description="Basic and acidic residues" evidence="1">
    <location>
        <begin position="166"/>
        <end position="187"/>
    </location>
</feature>
<dbReference type="Proteomes" id="UP000033710">
    <property type="component" value="Unassembled WGS sequence"/>
</dbReference>